<keyword evidence="1" id="KW-0812">Transmembrane</keyword>
<evidence type="ECO:0000313" key="3">
    <source>
        <dbReference type="Proteomes" id="UP000479531"/>
    </source>
</evidence>
<feature type="transmembrane region" description="Helical" evidence="1">
    <location>
        <begin position="200"/>
        <end position="220"/>
    </location>
</feature>
<keyword evidence="1" id="KW-0472">Membrane</keyword>
<dbReference type="RefSeq" id="WP_157350027.1">
    <property type="nucleotide sequence ID" value="NZ_WGGT01000002.1"/>
</dbReference>
<evidence type="ECO:0000256" key="1">
    <source>
        <dbReference type="SAM" id="Phobius"/>
    </source>
</evidence>
<feature type="transmembrane region" description="Helical" evidence="1">
    <location>
        <begin position="78"/>
        <end position="96"/>
    </location>
</feature>
<dbReference type="Pfam" id="PF13687">
    <property type="entry name" value="DUF4153"/>
    <property type="match status" value="1"/>
</dbReference>
<name>A0A6L6XED9_9FIRM</name>
<organism evidence="2 3">
    <name type="scientific">Roseburia intestinalis</name>
    <dbReference type="NCBI Taxonomy" id="166486"/>
    <lineage>
        <taxon>Bacteria</taxon>
        <taxon>Bacillati</taxon>
        <taxon>Bacillota</taxon>
        <taxon>Clostridia</taxon>
        <taxon>Lachnospirales</taxon>
        <taxon>Lachnospiraceae</taxon>
        <taxon>Roseburia</taxon>
    </lineage>
</organism>
<dbReference type="InterPro" id="IPR025291">
    <property type="entry name" value="DUF4153"/>
</dbReference>
<reference evidence="2 3" key="1">
    <citation type="submission" date="2019-10" db="EMBL/GenBank/DDBJ databases">
        <title>Roseburia spp. ameliorate alcoholic fatty liver via restoration of gut barrier function.</title>
        <authorList>
            <person name="Seo B."/>
            <person name="Ko G."/>
        </authorList>
    </citation>
    <scope>NUCLEOTIDE SEQUENCE [LARGE SCALE GENOMIC DNA]</scope>
    <source>
        <strain evidence="2 3">SNUG30017</strain>
    </source>
</reference>
<accession>A0A6L6XED9</accession>
<feature type="transmembrane region" description="Helical" evidence="1">
    <location>
        <begin position="281"/>
        <end position="306"/>
    </location>
</feature>
<feature type="transmembrane region" description="Helical" evidence="1">
    <location>
        <begin position="52"/>
        <end position="72"/>
    </location>
</feature>
<feature type="transmembrane region" description="Helical" evidence="1">
    <location>
        <begin position="326"/>
        <end position="343"/>
    </location>
</feature>
<feature type="transmembrane region" description="Helical" evidence="1">
    <location>
        <begin position="103"/>
        <end position="122"/>
    </location>
</feature>
<proteinExistence type="predicted"/>
<dbReference type="EMBL" id="WGGT01000002">
    <property type="protein sequence ID" value="MVQ44605.1"/>
    <property type="molecule type" value="Genomic_DNA"/>
</dbReference>
<feature type="transmembrane region" description="Helical" evidence="1">
    <location>
        <begin position="385"/>
        <end position="409"/>
    </location>
</feature>
<feature type="transmembrane region" description="Helical" evidence="1">
    <location>
        <begin position="128"/>
        <end position="146"/>
    </location>
</feature>
<dbReference type="AlphaFoldDB" id="A0A6L6XED9"/>
<keyword evidence="1" id="KW-1133">Transmembrane helix</keyword>
<feature type="transmembrane region" description="Helical" evidence="1">
    <location>
        <begin position="416"/>
        <end position="436"/>
    </location>
</feature>
<protein>
    <submittedName>
        <fullName evidence="2">DUF4173 domain-containing protein</fullName>
    </submittedName>
</protein>
<feature type="transmembrane region" description="Helical" evidence="1">
    <location>
        <begin position="240"/>
        <end position="260"/>
    </location>
</feature>
<gene>
    <name evidence="2" type="ORF">GCK47_02495</name>
</gene>
<comment type="caution">
    <text evidence="2">The sequence shown here is derived from an EMBL/GenBank/DDBJ whole genome shotgun (WGS) entry which is preliminary data.</text>
</comment>
<sequence>MTVYEKLKQEQDSLLEKEGSMKMDQNLTVSYEEQKAQWQERKKQQQKENAGIFKKLAPASLIYALIYTVCIYKNMTGAAVLLWVAATIGYICYIVKTVKERKIFNTTIFFAAYMLILAVNTFTTGNEWIIWMNYCWIFAFTVCFLIRNLADKNQWDFWEYLCSGVNAVCGAISSITRPFGDGNDFIRLREKKENGKVREILIGIAIAIPVVLLIGGLLVSADLVFSSMITKFFAGIRIPANLAGICCMLCFGFISSYCGVRYSAYRKERQDRKTKIFTETTAMLTVTVLVAVLYVVFCGIQIIYLFGGGGELPEGVTYAEYARQGFFQLLLVCILNLGTVLVMEHFFQRSRAADIVWTVISVCTMIMTASSAWRMILYIRAYQLTFLRVVVLTVLAVIAFLMAGTICYIWNRRFPLFTYGMAVVCISYVLFAFAHVDAGIAAYDLAQIENGNAAGDYSYLSCLSTDAAPVIAEYLKDHPENIYYGDEMYNWKWEYMQENNRMNQPVTLRTFNLSYLHAQRVFSEK</sequence>
<dbReference type="Proteomes" id="UP000479531">
    <property type="component" value="Unassembled WGS sequence"/>
</dbReference>
<evidence type="ECO:0000313" key="2">
    <source>
        <dbReference type="EMBL" id="MVQ44605.1"/>
    </source>
</evidence>
<feature type="transmembrane region" description="Helical" evidence="1">
    <location>
        <begin position="355"/>
        <end position="379"/>
    </location>
</feature>